<organism evidence="2 3">
    <name type="scientific">Xylaria flabelliformis</name>
    <dbReference type="NCBI Taxonomy" id="2512241"/>
    <lineage>
        <taxon>Eukaryota</taxon>
        <taxon>Fungi</taxon>
        <taxon>Dikarya</taxon>
        <taxon>Ascomycota</taxon>
        <taxon>Pezizomycotina</taxon>
        <taxon>Sordariomycetes</taxon>
        <taxon>Xylariomycetidae</taxon>
        <taxon>Xylariales</taxon>
        <taxon>Xylariaceae</taxon>
        <taxon>Xylaria</taxon>
    </lineage>
</organism>
<keyword evidence="3" id="KW-1185">Reference proteome</keyword>
<dbReference type="Proteomes" id="UP000319160">
    <property type="component" value="Unassembled WGS sequence"/>
</dbReference>
<dbReference type="AlphaFoldDB" id="A0A553HUH4"/>
<dbReference type="EMBL" id="VFLP01000044">
    <property type="protein sequence ID" value="TRX91598.1"/>
    <property type="molecule type" value="Genomic_DNA"/>
</dbReference>
<gene>
    <name evidence="2" type="ORF">FHL15_007603</name>
</gene>
<reference evidence="3" key="1">
    <citation type="submission" date="2019-06" db="EMBL/GenBank/DDBJ databases">
        <title>Draft genome sequence of the griseofulvin-producing fungus Xylaria cubensis strain G536.</title>
        <authorList>
            <person name="Mead M.E."/>
            <person name="Raja H.A."/>
            <person name="Steenwyk J.L."/>
            <person name="Knowles S.L."/>
            <person name="Oberlies N.H."/>
            <person name="Rokas A."/>
        </authorList>
    </citation>
    <scope>NUCLEOTIDE SEQUENCE [LARGE SCALE GENOMIC DNA]</scope>
    <source>
        <strain evidence="3">G536</strain>
    </source>
</reference>
<evidence type="ECO:0000313" key="3">
    <source>
        <dbReference type="Proteomes" id="UP000319160"/>
    </source>
</evidence>
<name>A0A553HUH4_9PEZI</name>
<feature type="compositionally biased region" description="Basic and acidic residues" evidence="1">
    <location>
        <begin position="66"/>
        <end position="76"/>
    </location>
</feature>
<comment type="caution">
    <text evidence="2">The sequence shown here is derived from an EMBL/GenBank/DDBJ whole genome shotgun (WGS) entry which is preliminary data.</text>
</comment>
<protein>
    <submittedName>
        <fullName evidence="2">Uncharacterized protein</fullName>
    </submittedName>
</protein>
<feature type="region of interest" description="Disordered" evidence="1">
    <location>
        <begin position="46"/>
        <end position="107"/>
    </location>
</feature>
<proteinExistence type="predicted"/>
<accession>A0A553HUH4</accession>
<evidence type="ECO:0000256" key="1">
    <source>
        <dbReference type="SAM" id="MobiDB-lite"/>
    </source>
</evidence>
<feature type="compositionally biased region" description="Basic and acidic residues" evidence="1">
    <location>
        <begin position="92"/>
        <end position="107"/>
    </location>
</feature>
<dbReference type="OrthoDB" id="10504518at2759"/>
<evidence type="ECO:0000313" key="2">
    <source>
        <dbReference type="EMBL" id="TRX91598.1"/>
    </source>
</evidence>
<sequence>MLVLEAETMAFSKATQTEDDWDEVKADVKQLVNALRSLDLQSKQVESERKFGTGVSSPNVATQARKVGDEEVGPHEPKHRFPYFLRTGKSGESSDPKDKGKTPEKSP</sequence>